<name>A0A5C2FVA9_KLEPN</name>
<keyword evidence="1" id="KW-0614">Plasmid</keyword>
<accession>A0A5C2FVA9</accession>
<reference evidence="1" key="1">
    <citation type="submission" date="2019-06" db="EMBL/GenBank/DDBJ databases">
        <title>Tigecycline-non-susceptible hypervirulent Klebsiella pneumoniae strains in Taiwan.</title>
        <authorList>
            <person name="Lin Y.-T."/>
        </authorList>
    </citation>
    <scope>NUCLEOTIDE SEQUENCE</scope>
    <source>
        <strain evidence="1">KP1677</strain>
        <plasmid evidence="1">pKP1677</plasmid>
    </source>
</reference>
<sequence length="166" mass="19134">MEKLIVTGASPFWIADFMRDLIWEHGLAQNAVPSPSDALFSRDITERLRDRFAERMSQPELKQQLLLRQSILGYLYAWRDMSSDEAVKQWVREVTATDEGLVNLLIRLQTSVFSSHRGAYRRIARDQVSPFFDDWSAVEEKLKVMLSGNELTPEQEELKSALGNDD</sequence>
<dbReference type="EMBL" id="MN058044">
    <property type="protein sequence ID" value="QEP10061.1"/>
    <property type="molecule type" value="Genomic_DNA"/>
</dbReference>
<dbReference type="AlphaFoldDB" id="A0A5C2FVA9"/>
<evidence type="ECO:0000313" key="1">
    <source>
        <dbReference type="EMBL" id="QEP10061.1"/>
    </source>
</evidence>
<organism evidence="1">
    <name type="scientific">Klebsiella pneumoniae</name>
    <dbReference type="NCBI Taxonomy" id="573"/>
    <lineage>
        <taxon>Bacteria</taxon>
        <taxon>Pseudomonadati</taxon>
        <taxon>Pseudomonadota</taxon>
        <taxon>Gammaproteobacteria</taxon>
        <taxon>Enterobacterales</taxon>
        <taxon>Enterobacteriaceae</taxon>
        <taxon>Klebsiella/Raoultella group</taxon>
        <taxon>Klebsiella</taxon>
        <taxon>Klebsiella pneumoniae complex</taxon>
    </lineage>
</organism>
<protein>
    <submittedName>
        <fullName evidence="1">Phage T7 exclusion protein</fullName>
    </submittedName>
</protein>
<geneLocation type="plasmid" evidence="1">
    <name>pKP1677</name>
</geneLocation>
<proteinExistence type="predicted"/>